<dbReference type="GO" id="GO:0016757">
    <property type="term" value="F:glycosyltransferase activity"/>
    <property type="evidence" value="ECO:0007669"/>
    <property type="project" value="UniProtKB-KW"/>
</dbReference>
<dbReference type="Proteomes" id="UP000051324">
    <property type="component" value="Unassembled WGS sequence"/>
</dbReference>
<keyword evidence="4" id="KW-0472">Membrane</keyword>
<evidence type="ECO:0000259" key="5">
    <source>
        <dbReference type="Pfam" id="PF13632"/>
    </source>
</evidence>
<evidence type="ECO:0000313" key="6">
    <source>
        <dbReference type="EMBL" id="KRL87373.1"/>
    </source>
</evidence>
<dbReference type="OrthoDB" id="9766299at2"/>
<evidence type="ECO:0000256" key="1">
    <source>
        <dbReference type="ARBA" id="ARBA00006739"/>
    </source>
</evidence>
<dbReference type="AlphaFoldDB" id="A0A0R1U201"/>
<keyword evidence="4" id="KW-1133">Transmembrane helix</keyword>
<feature type="domain" description="Glycosyltransferase 2-like" evidence="5">
    <location>
        <begin position="149"/>
        <end position="352"/>
    </location>
</feature>
<comment type="caution">
    <text evidence="6">The sequence shown here is derived from an EMBL/GenBank/DDBJ whole genome shotgun (WGS) entry which is preliminary data.</text>
</comment>
<dbReference type="PATRIC" id="fig|1423724.4.peg.1664"/>
<dbReference type="PANTHER" id="PTHR43630">
    <property type="entry name" value="POLY-BETA-1,6-N-ACETYL-D-GLUCOSAMINE SYNTHASE"/>
    <property type="match status" value="1"/>
</dbReference>
<dbReference type="EMBL" id="AZFT01000002">
    <property type="protein sequence ID" value="KRL87373.1"/>
    <property type="molecule type" value="Genomic_DNA"/>
</dbReference>
<reference evidence="6 7" key="1">
    <citation type="journal article" date="2015" name="Genome Announc.">
        <title>Expanding the biotechnology potential of lactobacilli through comparative genomics of 213 strains and associated genera.</title>
        <authorList>
            <person name="Sun Z."/>
            <person name="Harris H.M."/>
            <person name="McCann A."/>
            <person name="Guo C."/>
            <person name="Argimon S."/>
            <person name="Zhang W."/>
            <person name="Yang X."/>
            <person name="Jeffery I.B."/>
            <person name="Cooney J.C."/>
            <person name="Kagawa T.F."/>
            <person name="Liu W."/>
            <person name="Song Y."/>
            <person name="Salvetti E."/>
            <person name="Wrobel A."/>
            <person name="Rasinkangas P."/>
            <person name="Parkhill J."/>
            <person name="Rea M.C."/>
            <person name="O'Sullivan O."/>
            <person name="Ritari J."/>
            <person name="Douillard F.P."/>
            <person name="Paul Ross R."/>
            <person name="Yang R."/>
            <person name="Briner A.E."/>
            <person name="Felis G.E."/>
            <person name="de Vos W.M."/>
            <person name="Barrangou R."/>
            <person name="Klaenhammer T.R."/>
            <person name="Caufield P.W."/>
            <person name="Cui Y."/>
            <person name="Zhang H."/>
            <person name="O'Toole P.W."/>
        </authorList>
    </citation>
    <scope>NUCLEOTIDE SEQUENCE [LARGE SCALE GENOMIC DNA]</scope>
    <source>
        <strain evidence="6 7">DSM 16634</strain>
    </source>
</reference>
<keyword evidence="4" id="KW-0812">Transmembrane</keyword>
<dbReference type="eggNOG" id="COG1215">
    <property type="taxonomic scope" value="Bacteria"/>
</dbReference>
<dbReference type="Pfam" id="PF13632">
    <property type="entry name" value="Glyco_trans_2_3"/>
    <property type="match status" value="1"/>
</dbReference>
<comment type="similarity">
    <text evidence="1">Belongs to the glycosyltransferase 2 family.</text>
</comment>
<dbReference type="RefSeq" id="WP_025087257.1">
    <property type="nucleotide sequence ID" value="NZ_AZFT01000002.1"/>
</dbReference>
<sequence>MENSIIDEIVFGASFAGTGIYLVWVAFLIFWGKDRVEQGAPMTVSKIERLFVLVPALNEEVVIAQTIKRFLTSTETLPQIKMIIVDDASSDKTVQVARETIAQAGCFERVWLWRRFLPDAQIGKGEALNWAYQKLATSFKKNDHIVCGVLDADAYIGRAGYERILEIFDQDSQIDLLQIRVGMFKKQNYLQKLQDVEFIVINNWIQNIRNRLKNAAASGNGQFIRMQAIDSMKPWGNALLEDFEFSTRFLLQAKKTRYAPDVIVYQEAISKVRPFIRQRARWAQGGLDCLFSYWPKIVGSKDLSFLAKLEMSFYLFLPFFSLVTGLANLAVLGFVLGFIEQYWLVLIVLLLINGIINGYILWLYAKKTGNLSVRQAIDIFLMMLVYNYLFYVAIIIAFYKKVRGKNRWVKTAHLGGEET</sequence>
<dbReference type="PANTHER" id="PTHR43630:SF1">
    <property type="entry name" value="POLY-BETA-1,6-N-ACETYL-D-GLUCOSAMINE SYNTHASE"/>
    <property type="match status" value="1"/>
</dbReference>
<evidence type="ECO:0000256" key="3">
    <source>
        <dbReference type="ARBA" id="ARBA00022679"/>
    </source>
</evidence>
<evidence type="ECO:0000256" key="4">
    <source>
        <dbReference type="SAM" id="Phobius"/>
    </source>
</evidence>
<keyword evidence="2" id="KW-0328">Glycosyltransferase</keyword>
<dbReference type="InterPro" id="IPR029044">
    <property type="entry name" value="Nucleotide-diphossugar_trans"/>
</dbReference>
<organism evidence="6 7">
    <name type="scientific">Ligilactobacillus apodemi DSM 16634 = JCM 16172</name>
    <dbReference type="NCBI Taxonomy" id="1423724"/>
    <lineage>
        <taxon>Bacteria</taxon>
        <taxon>Bacillati</taxon>
        <taxon>Bacillota</taxon>
        <taxon>Bacilli</taxon>
        <taxon>Lactobacillales</taxon>
        <taxon>Lactobacillaceae</taxon>
        <taxon>Ligilactobacillus</taxon>
    </lineage>
</organism>
<name>A0A0R1U201_9LACO</name>
<keyword evidence="7" id="KW-1185">Reference proteome</keyword>
<feature type="transmembrane region" description="Helical" evidence="4">
    <location>
        <begin position="342"/>
        <end position="364"/>
    </location>
</feature>
<dbReference type="SUPFAM" id="SSF53448">
    <property type="entry name" value="Nucleotide-diphospho-sugar transferases"/>
    <property type="match status" value="1"/>
</dbReference>
<keyword evidence="3 6" id="KW-0808">Transferase</keyword>
<feature type="transmembrane region" description="Helical" evidence="4">
    <location>
        <begin position="313"/>
        <end position="336"/>
    </location>
</feature>
<dbReference type="InterPro" id="IPR001173">
    <property type="entry name" value="Glyco_trans_2-like"/>
</dbReference>
<feature type="transmembrane region" description="Helical" evidence="4">
    <location>
        <begin position="12"/>
        <end position="32"/>
    </location>
</feature>
<protein>
    <submittedName>
        <fullName evidence="6">Putative glycosyltransferase (Putative)</fullName>
    </submittedName>
</protein>
<evidence type="ECO:0000256" key="2">
    <source>
        <dbReference type="ARBA" id="ARBA00022676"/>
    </source>
</evidence>
<accession>A0A0R1U201</accession>
<evidence type="ECO:0000313" key="7">
    <source>
        <dbReference type="Proteomes" id="UP000051324"/>
    </source>
</evidence>
<dbReference type="STRING" id="1423724.FC32_GL001599"/>
<feature type="transmembrane region" description="Helical" evidence="4">
    <location>
        <begin position="376"/>
        <end position="399"/>
    </location>
</feature>
<dbReference type="Gene3D" id="3.90.550.10">
    <property type="entry name" value="Spore Coat Polysaccharide Biosynthesis Protein SpsA, Chain A"/>
    <property type="match status" value="1"/>
</dbReference>
<gene>
    <name evidence="6" type="ORF">FC32_GL001599</name>
</gene>
<proteinExistence type="inferred from homology"/>